<reference evidence="1" key="1">
    <citation type="journal article" date="2013" name="Genome Biol.">
        <title>Comparative genomics of the core and accessory genomes of 48 Sinorhizobium strains comprising five genospecies.</title>
        <authorList>
            <person name="Sugawara M."/>
            <person name="Epstein B."/>
            <person name="Badgley B.D."/>
            <person name="Unno T."/>
            <person name="Xu L."/>
            <person name="Reese J."/>
            <person name="Gyaneshwar P."/>
            <person name="Denny R."/>
            <person name="Mudge J."/>
            <person name="Bharti A.K."/>
            <person name="Farmer A.D."/>
            <person name="May G.D."/>
            <person name="Woodward J.E."/>
            <person name="Medigue C."/>
            <person name="Vallenet D."/>
            <person name="Lajus A."/>
            <person name="Rouy Z."/>
            <person name="Martinez-Vaz B."/>
            <person name="Tiffin P."/>
            <person name="Young N.D."/>
            <person name="Sadowsky M.J."/>
        </authorList>
    </citation>
    <scope>NUCLEOTIDE SEQUENCE</scope>
    <source>
        <strain evidence="1">M30</strain>
    </source>
</reference>
<dbReference type="EMBL" id="WISP01000027">
    <property type="protein sequence ID" value="MQW02798.1"/>
    <property type="molecule type" value="Genomic_DNA"/>
</dbReference>
<name>A0A6A7ZL82_RHIML</name>
<gene>
    <name evidence="1" type="ORF">GHK45_02830</name>
</gene>
<dbReference type="Pfam" id="PF14350">
    <property type="entry name" value="Beta_protein"/>
    <property type="match status" value="1"/>
</dbReference>
<evidence type="ECO:0008006" key="2">
    <source>
        <dbReference type="Google" id="ProtNLM"/>
    </source>
</evidence>
<organism evidence="1">
    <name type="scientific">Rhizobium meliloti</name>
    <name type="common">Ensifer meliloti</name>
    <name type="synonym">Sinorhizobium meliloti</name>
    <dbReference type="NCBI Taxonomy" id="382"/>
    <lineage>
        <taxon>Bacteria</taxon>
        <taxon>Pseudomonadati</taxon>
        <taxon>Pseudomonadota</taxon>
        <taxon>Alphaproteobacteria</taxon>
        <taxon>Hyphomicrobiales</taxon>
        <taxon>Rhizobiaceae</taxon>
        <taxon>Sinorhizobium/Ensifer group</taxon>
        <taxon>Sinorhizobium</taxon>
    </lineage>
</organism>
<sequence>MLPYHPALRFKQGEYLATGKLARDIQRHIQPRFILAPPKEKDPEKGKPLTEEEIAVLTGERIAKHWPLYPAYLDAQYVAPFLGDGGLKQLFRIAQRRNEQLAVVATVKDLFNPIYRDFLRSSAPRIGIYLPYEDVDVDSLLKGVKAIGCETIECALFVDFTKAPLSVEGVSGSVAGVFDMLGTAAQWARIIFQGSSFPTKNPAENDSHCSVPRSEWQVFLDALNECSVPPKVIGYGDFGADHGEIKFRRKGGGSAPIRHIRYTGKKATFVFRGKESGKQGEVMRAVCERVLSCGEFAGQGYSYADDIIWRVAKGMSAAGTPSMWREWNMAHHMARVVRDLGSMAGVTFADGPVSHAAEQHSLFAD</sequence>
<comment type="caution">
    <text evidence="1">The sequence shown here is derived from an EMBL/GenBank/DDBJ whole genome shotgun (WGS) entry which is preliminary data.</text>
</comment>
<evidence type="ECO:0000313" key="1">
    <source>
        <dbReference type="EMBL" id="MQW02798.1"/>
    </source>
</evidence>
<dbReference type="RefSeq" id="WP_153317909.1">
    <property type="nucleotide sequence ID" value="NZ_WISP01000027.1"/>
</dbReference>
<dbReference type="AlphaFoldDB" id="A0A6A7ZL82"/>
<dbReference type="InterPro" id="IPR025683">
    <property type="entry name" value="Protein_beta"/>
</dbReference>
<proteinExistence type="predicted"/>
<protein>
    <recommendedName>
        <fullName evidence="2">Beta protein</fullName>
    </recommendedName>
</protein>
<accession>A0A6A7ZL82</accession>